<dbReference type="Proteomes" id="UP000016923">
    <property type="component" value="Unassembled WGS sequence"/>
</dbReference>
<dbReference type="AlphaFoldDB" id="S3CCN5"/>
<reference evidence="1 2" key="1">
    <citation type="journal article" date="2013" name="BMC Genomics">
        <title>The genome and transcriptome of the pine saprophyte Ophiostoma piceae, and a comparison with the bark beetle-associated pine pathogen Grosmannia clavigera.</title>
        <authorList>
            <person name="Haridas S."/>
            <person name="Wang Y."/>
            <person name="Lim L."/>
            <person name="Massoumi Alamouti S."/>
            <person name="Jackman S."/>
            <person name="Docking R."/>
            <person name="Robertson G."/>
            <person name="Birol I."/>
            <person name="Bohlmann J."/>
            <person name="Breuil C."/>
        </authorList>
    </citation>
    <scope>NUCLEOTIDE SEQUENCE [LARGE SCALE GENOMIC DNA]</scope>
    <source>
        <strain evidence="1 2">UAMH 11346</strain>
    </source>
</reference>
<protein>
    <submittedName>
        <fullName evidence="1">Uncharacterized protein</fullName>
    </submittedName>
</protein>
<sequence>MVNDPTPASITNTINTVKAVNTTTFPHSIKISSRSAVSFDRDTSYLTFSIIIRTQLYNAFDLHHVKMCIEQSVKIYCKNQGDCVFWGFHPFKNFIRDTYCSESYRTGRMCYSSGKDSAKSWRDTCKHCKEKAAKEQAARDQANGL</sequence>
<dbReference type="HOGENOM" id="CLU_1787380_0_0_1"/>
<accession>S3CCN5</accession>
<name>S3CCN5_OPHP1</name>
<dbReference type="EMBL" id="KE148163">
    <property type="protein sequence ID" value="EPE04093.1"/>
    <property type="molecule type" value="Genomic_DNA"/>
</dbReference>
<proteinExistence type="predicted"/>
<organism evidence="1 2">
    <name type="scientific">Ophiostoma piceae (strain UAMH 11346)</name>
    <name type="common">Sap stain fungus</name>
    <dbReference type="NCBI Taxonomy" id="1262450"/>
    <lineage>
        <taxon>Eukaryota</taxon>
        <taxon>Fungi</taxon>
        <taxon>Dikarya</taxon>
        <taxon>Ascomycota</taxon>
        <taxon>Pezizomycotina</taxon>
        <taxon>Sordariomycetes</taxon>
        <taxon>Sordariomycetidae</taxon>
        <taxon>Ophiostomatales</taxon>
        <taxon>Ophiostomataceae</taxon>
        <taxon>Ophiostoma</taxon>
    </lineage>
</organism>
<keyword evidence="2" id="KW-1185">Reference proteome</keyword>
<evidence type="ECO:0000313" key="2">
    <source>
        <dbReference type="Proteomes" id="UP000016923"/>
    </source>
</evidence>
<evidence type="ECO:0000313" key="1">
    <source>
        <dbReference type="EMBL" id="EPE04093.1"/>
    </source>
</evidence>
<dbReference type="VEuPathDB" id="FungiDB:F503_04941"/>
<gene>
    <name evidence="1" type="ORF">F503_04941</name>
</gene>